<dbReference type="EMBL" id="CAAALY010020849">
    <property type="protein sequence ID" value="VEL14349.1"/>
    <property type="molecule type" value="Genomic_DNA"/>
</dbReference>
<protein>
    <submittedName>
        <fullName evidence="1">Uncharacterized protein</fullName>
    </submittedName>
</protein>
<keyword evidence="2" id="KW-1185">Reference proteome</keyword>
<evidence type="ECO:0000313" key="1">
    <source>
        <dbReference type="EMBL" id="VEL14349.1"/>
    </source>
</evidence>
<name>A0A448WL05_9PLAT</name>
<dbReference type="AlphaFoldDB" id="A0A448WL05"/>
<comment type="caution">
    <text evidence="1">The sequence shown here is derived from an EMBL/GenBank/DDBJ whole genome shotgun (WGS) entry which is preliminary data.</text>
</comment>
<organism evidence="1 2">
    <name type="scientific">Protopolystoma xenopodis</name>
    <dbReference type="NCBI Taxonomy" id="117903"/>
    <lineage>
        <taxon>Eukaryota</taxon>
        <taxon>Metazoa</taxon>
        <taxon>Spiralia</taxon>
        <taxon>Lophotrochozoa</taxon>
        <taxon>Platyhelminthes</taxon>
        <taxon>Monogenea</taxon>
        <taxon>Polyopisthocotylea</taxon>
        <taxon>Polystomatidea</taxon>
        <taxon>Polystomatidae</taxon>
        <taxon>Protopolystoma</taxon>
    </lineage>
</organism>
<proteinExistence type="predicted"/>
<evidence type="ECO:0000313" key="2">
    <source>
        <dbReference type="Proteomes" id="UP000784294"/>
    </source>
</evidence>
<accession>A0A448WL05</accession>
<dbReference type="Proteomes" id="UP000784294">
    <property type="component" value="Unassembled WGS sequence"/>
</dbReference>
<dbReference type="OrthoDB" id="6252983at2759"/>
<reference evidence="1" key="1">
    <citation type="submission" date="2018-11" db="EMBL/GenBank/DDBJ databases">
        <authorList>
            <consortium name="Pathogen Informatics"/>
        </authorList>
    </citation>
    <scope>NUCLEOTIDE SEQUENCE</scope>
</reference>
<sequence length="83" mass="9726">MKTEASLETRKMADQMPCYRDACNDRRIKAVEYRANCSIRLARLTPDKWYRGLPRRRLTIAAHTYEHISMALNCLEELLPLVS</sequence>
<gene>
    <name evidence="1" type="ORF">PXEA_LOCUS7789</name>
</gene>